<dbReference type="InterPro" id="IPR011032">
    <property type="entry name" value="GroES-like_sf"/>
</dbReference>
<dbReference type="GO" id="GO:0016491">
    <property type="term" value="F:oxidoreductase activity"/>
    <property type="evidence" value="ECO:0007669"/>
    <property type="project" value="InterPro"/>
</dbReference>
<organism evidence="3 4">
    <name type="scientific">Cudoniella acicularis</name>
    <dbReference type="NCBI Taxonomy" id="354080"/>
    <lineage>
        <taxon>Eukaryota</taxon>
        <taxon>Fungi</taxon>
        <taxon>Dikarya</taxon>
        <taxon>Ascomycota</taxon>
        <taxon>Pezizomycotina</taxon>
        <taxon>Leotiomycetes</taxon>
        <taxon>Helotiales</taxon>
        <taxon>Tricladiaceae</taxon>
        <taxon>Cudoniella</taxon>
    </lineage>
</organism>
<evidence type="ECO:0000313" key="3">
    <source>
        <dbReference type="EMBL" id="KAF4636491.1"/>
    </source>
</evidence>
<dbReference type="Proteomes" id="UP000566819">
    <property type="component" value="Unassembled WGS sequence"/>
</dbReference>
<dbReference type="Pfam" id="PF13602">
    <property type="entry name" value="ADH_zinc_N_2"/>
    <property type="match status" value="1"/>
</dbReference>
<accession>A0A8H4W7R7</accession>
<dbReference type="EMBL" id="JAAMPI010000063">
    <property type="protein sequence ID" value="KAF4636491.1"/>
    <property type="molecule type" value="Genomic_DNA"/>
</dbReference>
<dbReference type="CDD" id="cd08243">
    <property type="entry name" value="quinone_oxidoreductase_like_1"/>
    <property type="match status" value="1"/>
</dbReference>
<protein>
    <recommendedName>
        <fullName evidence="2">Enoyl reductase (ER) domain-containing protein</fullName>
    </recommendedName>
</protein>
<dbReference type="InterPro" id="IPR051603">
    <property type="entry name" value="Zinc-ADH_QOR/CCCR"/>
</dbReference>
<comment type="caution">
    <text evidence="3">The sequence shown here is derived from an EMBL/GenBank/DDBJ whole genome shotgun (WGS) entry which is preliminary data.</text>
</comment>
<reference evidence="3 4" key="1">
    <citation type="submission" date="2020-03" db="EMBL/GenBank/DDBJ databases">
        <title>Draft Genome Sequence of Cudoniella acicularis.</title>
        <authorList>
            <person name="Buettner E."/>
            <person name="Kellner H."/>
        </authorList>
    </citation>
    <scope>NUCLEOTIDE SEQUENCE [LARGE SCALE GENOMIC DNA]</scope>
    <source>
        <strain evidence="3 4">DSM 108380</strain>
    </source>
</reference>
<dbReference type="Gene3D" id="3.90.180.10">
    <property type="entry name" value="Medium-chain alcohol dehydrogenases, catalytic domain"/>
    <property type="match status" value="1"/>
</dbReference>
<dbReference type="InterPro" id="IPR013154">
    <property type="entry name" value="ADH-like_N"/>
</dbReference>
<dbReference type="Gene3D" id="3.40.50.720">
    <property type="entry name" value="NAD(P)-binding Rossmann-like Domain"/>
    <property type="match status" value="1"/>
</dbReference>
<proteinExistence type="predicted"/>
<dbReference type="OrthoDB" id="203908at2759"/>
<evidence type="ECO:0000256" key="1">
    <source>
        <dbReference type="ARBA" id="ARBA00022857"/>
    </source>
</evidence>
<evidence type="ECO:0000259" key="2">
    <source>
        <dbReference type="SMART" id="SM00829"/>
    </source>
</evidence>
<evidence type="ECO:0000313" key="4">
    <source>
        <dbReference type="Proteomes" id="UP000566819"/>
    </source>
</evidence>
<dbReference type="AlphaFoldDB" id="A0A8H4W7R7"/>
<dbReference type="PANTHER" id="PTHR44154:SF1">
    <property type="entry name" value="QUINONE OXIDOREDUCTASE"/>
    <property type="match status" value="1"/>
</dbReference>
<dbReference type="InterPro" id="IPR036291">
    <property type="entry name" value="NAD(P)-bd_dom_sf"/>
</dbReference>
<feature type="domain" description="Enoyl reductase (ER)" evidence="2">
    <location>
        <begin position="13"/>
        <end position="320"/>
    </location>
</feature>
<dbReference type="Pfam" id="PF08240">
    <property type="entry name" value="ADH_N"/>
    <property type="match status" value="1"/>
</dbReference>
<keyword evidence="1" id="KW-0521">NADP</keyword>
<sequence length="322" mass="34278">MATMKAAVIYEPGGPEVFKLEQRRIPTPKTGEVLIHVKAFGLNRSEMFSRQGHSGNAVSFPRILGIEASGIVESCPGNEVPKGAVVVTAMGGMGRAFDGGYAEYTCVSAKNVQVIKTELPWETIGALPEMLQTAWGSLFKSLRLKSGDRLLVRGGTSSVGLAATAIAKNHGAYVASTTRRQDREQMLKDGGADEVFVDDGAIAKKVTKKFDKVLELVGTVTLGDSLKCVNEGGVVCMAGIVGNKRSIEDFSPMGLIPTAVNLTTYSGGAEEFMATPLEELAAQIKASKLKVQIGKVFRLDEIVEAHRMMDDNNAGGKIVVLT</sequence>
<dbReference type="SUPFAM" id="SSF50129">
    <property type="entry name" value="GroES-like"/>
    <property type="match status" value="1"/>
</dbReference>
<name>A0A8H4W7R7_9HELO</name>
<dbReference type="PANTHER" id="PTHR44154">
    <property type="entry name" value="QUINONE OXIDOREDUCTASE"/>
    <property type="match status" value="1"/>
</dbReference>
<dbReference type="SUPFAM" id="SSF51735">
    <property type="entry name" value="NAD(P)-binding Rossmann-fold domains"/>
    <property type="match status" value="1"/>
</dbReference>
<dbReference type="SMART" id="SM00829">
    <property type="entry name" value="PKS_ER"/>
    <property type="match status" value="1"/>
</dbReference>
<gene>
    <name evidence="3" type="ORF">G7Y89_g1596</name>
</gene>
<dbReference type="InterPro" id="IPR020843">
    <property type="entry name" value="ER"/>
</dbReference>
<keyword evidence="4" id="KW-1185">Reference proteome</keyword>